<dbReference type="GO" id="GO:0006865">
    <property type="term" value="P:amino acid transport"/>
    <property type="evidence" value="ECO:0007669"/>
    <property type="project" value="UniProtKB-KW"/>
</dbReference>
<feature type="transmembrane region" description="Helical" evidence="10">
    <location>
        <begin position="55"/>
        <end position="73"/>
    </location>
</feature>
<dbReference type="InterPro" id="IPR000515">
    <property type="entry name" value="MetI-like"/>
</dbReference>
<evidence type="ECO:0000259" key="11">
    <source>
        <dbReference type="PROSITE" id="PS50928"/>
    </source>
</evidence>
<reference evidence="12 13" key="2">
    <citation type="submission" date="2020-02" db="EMBL/GenBank/DDBJ databases">
        <title>The new genus of Enterobacteriales.</title>
        <authorList>
            <person name="Kim I.S."/>
        </authorList>
    </citation>
    <scope>NUCLEOTIDE SEQUENCE [LARGE SCALE GENOMIC DNA]</scope>
    <source>
        <strain evidence="12 13">SAP-6</strain>
    </source>
</reference>
<keyword evidence="8 10" id="KW-1133">Transmembrane helix</keyword>
<evidence type="ECO:0000256" key="8">
    <source>
        <dbReference type="ARBA" id="ARBA00022989"/>
    </source>
</evidence>
<evidence type="ECO:0000256" key="4">
    <source>
        <dbReference type="ARBA" id="ARBA00022475"/>
    </source>
</evidence>
<keyword evidence="5" id="KW-0997">Cell inner membrane</keyword>
<dbReference type="SUPFAM" id="SSF161098">
    <property type="entry name" value="MetI-like"/>
    <property type="match status" value="1"/>
</dbReference>
<feature type="transmembrane region" description="Helical" evidence="10">
    <location>
        <begin position="20"/>
        <end position="43"/>
    </location>
</feature>
<comment type="subcellular location">
    <subcellularLocation>
        <location evidence="1">Cell inner membrane</location>
        <topology evidence="1">Multi-pass membrane protein</topology>
    </subcellularLocation>
    <subcellularLocation>
        <location evidence="10">Cell membrane</location>
        <topology evidence="10">Multi-pass membrane protein</topology>
    </subcellularLocation>
</comment>
<sequence length="219" mass="23270">MDDFLPLFVSWLPMLAQGAATTASLCAVAMTGGFFAGVGIHLLQDARPYACRIFARVYISLFRGTPVLAQVLLCYYLPCELGVDIGAYAAAALALALNSAAYQSQILRGGLAAIPAGQLEAAVACGLGPWQALRHIRLPQVLRLTLPATISELIDVIKASAVVSAIAITDLMRVGQQLASSSYHMLSAYLAVALAYLALTSLLALAGRHIEQRWRKEAL</sequence>
<evidence type="ECO:0000256" key="9">
    <source>
        <dbReference type="ARBA" id="ARBA00023136"/>
    </source>
</evidence>
<dbReference type="GO" id="GO:0022857">
    <property type="term" value="F:transmembrane transporter activity"/>
    <property type="evidence" value="ECO:0007669"/>
    <property type="project" value="InterPro"/>
</dbReference>
<evidence type="ECO:0000256" key="1">
    <source>
        <dbReference type="ARBA" id="ARBA00004429"/>
    </source>
</evidence>
<feature type="transmembrane region" description="Helical" evidence="10">
    <location>
        <begin position="188"/>
        <end position="206"/>
    </location>
</feature>
<comment type="caution">
    <text evidence="12">The sequence shown here is derived from an EMBL/GenBank/DDBJ whole genome shotgun (WGS) entry which is preliminary data.</text>
</comment>
<dbReference type="CDD" id="cd06261">
    <property type="entry name" value="TM_PBP2"/>
    <property type="match status" value="1"/>
</dbReference>
<dbReference type="Pfam" id="PF00528">
    <property type="entry name" value="BPD_transp_1"/>
    <property type="match status" value="1"/>
</dbReference>
<dbReference type="PANTHER" id="PTHR30614">
    <property type="entry name" value="MEMBRANE COMPONENT OF AMINO ACID ABC TRANSPORTER"/>
    <property type="match status" value="1"/>
</dbReference>
<protein>
    <submittedName>
        <fullName evidence="12">ABC transporter permease subunit</fullName>
    </submittedName>
</protein>
<dbReference type="InterPro" id="IPR043429">
    <property type="entry name" value="ArtM/GltK/GlnP/TcyL/YhdX-like"/>
</dbReference>
<keyword evidence="13" id="KW-1185">Reference proteome</keyword>
<dbReference type="Proteomes" id="UP000461443">
    <property type="component" value="Unassembled WGS sequence"/>
</dbReference>
<keyword evidence="3 10" id="KW-0813">Transport</keyword>
<keyword evidence="7" id="KW-0029">Amino-acid transport</keyword>
<evidence type="ECO:0000256" key="3">
    <source>
        <dbReference type="ARBA" id="ARBA00022448"/>
    </source>
</evidence>
<keyword evidence="9 10" id="KW-0472">Membrane</keyword>
<feature type="domain" description="ABC transmembrane type-1" evidence="11">
    <location>
        <begin position="19"/>
        <end position="207"/>
    </location>
</feature>
<evidence type="ECO:0000256" key="7">
    <source>
        <dbReference type="ARBA" id="ARBA00022970"/>
    </source>
</evidence>
<evidence type="ECO:0000256" key="6">
    <source>
        <dbReference type="ARBA" id="ARBA00022692"/>
    </source>
</evidence>
<reference evidence="12 13" key="1">
    <citation type="submission" date="2019-12" db="EMBL/GenBank/DDBJ databases">
        <authorList>
            <person name="Lee S.D."/>
        </authorList>
    </citation>
    <scope>NUCLEOTIDE SEQUENCE [LARGE SCALE GENOMIC DNA]</scope>
    <source>
        <strain evidence="12 13">SAP-6</strain>
    </source>
</reference>
<organism evidence="12 13">
    <name type="scientific">Acerihabitans arboris</name>
    <dbReference type="NCBI Taxonomy" id="2691583"/>
    <lineage>
        <taxon>Bacteria</taxon>
        <taxon>Pseudomonadati</taxon>
        <taxon>Pseudomonadota</taxon>
        <taxon>Gammaproteobacteria</taxon>
        <taxon>Enterobacterales</taxon>
        <taxon>Pectobacteriaceae</taxon>
        <taxon>Acerihabitans</taxon>
    </lineage>
</organism>
<name>A0A845SEN5_9GAMM</name>
<dbReference type="InterPro" id="IPR035906">
    <property type="entry name" value="MetI-like_sf"/>
</dbReference>
<keyword evidence="4" id="KW-1003">Cell membrane</keyword>
<dbReference type="AlphaFoldDB" id="A0A845SEN5"/>
<dbReference type="PANTHER" id="PTHR30614:SF0">
    <property type="entry name" value="L-CYSTINE TRANSPORT SYSTEM PERMEASE PROTEIN TCYL"/>
    <property type="match status" value="1"/>
</dbReference>
<accession>A0A845SEN5</accession>
<gene>
    <name evidence="12" type="ORF">GRH90_03495</name>
</gene>
<comment type="similarity">
    <text evidence="2">Belongs to the binding-protein-dependent transport system permease family. HisMQ subfamily.</text>
</comment>
<proteinExistence type="inferred from homology"/>
<dbReference type="NCBIfam" id="TIGR01726">
    <property type="entry name" value="HEQRo_perm_3TM"/>
    <property type="match status" value="1"/>
</dbReference>
<dbReference type="PROSITE" id="PS50928">
    <property type="entry name" value="ABC_TM1"/>
    <property type="match status" value="1"/>
</dbReference>
<evidence type="ECO:0000313" key="13">
    <source>
        <dbReference type="Proteomes" id="UP000461443"/>
    </source>
</evidence>
<evidence type="ECO:0000313" key="12">
    <source>
        <dbReference type="EMBL" id="NDL61827.1"/>
    </source>
</evidence>
<evidence type="ECO:0000256" key="10">
    <source>
        <dbReference type="RuleBase" id="RU363032"/>
    </source>
</evidence>
<dbReference type="RefSeq" id="WP_162364506.1">
    <property type="nucleotide sequence ID" value="NZ_WUBS01000002.1"/>
</dbReference>
<evidence type="ECO:0000256" key="2">
    <source>
        <dbReference type="ARBA" id="ARBA00010072"/>
    </source>
</evidence>
<dbReference type="Gene3D" id="1.10.3720.10">
    <property type="entry name" value="MetI-like"/>
    <property type="match status" value="1"/>
</dbReference>
<evidence type="ECO:0000256" key="5">
    <source>
        <dbReference type="ARBA" id="ARBA00022519"/>
    </source>
</evidence>
<dbReference type="EMBL" id="WUBS01000002">
    <property type="protein sequence ID" value="NDL61827.1"/>
    <property type="molecule type" value="Genomic_DNA"/>
</dbReference>
<keyword evidence="6 10" id="KW-0812">Transmembrane</keyword>
<dbReference type="GO" id="GO:0043190">
    <property type="term" value="C:ATP-binding cassette (ABC) transporter complex"/>
    <property type="evidence" value="ECO:0007669"/>
    <property type="project" value="InterPro"/>
</dbReference>
<dbReference type="InterPro" id="IPR010065">
    <property type="entry name" value="AA_ABC_transptr_permease_3TM"/>
</dbReference>